<name>A0ABU0XN54_9BURK</name>
<proteinExistence type="predicted"/>
<organism evidence="2 3">
    <name type="scientific">Janthinobacterium lividum</name>
    <dbReference type="NCBI Taxonomy" id="29581"/>
    <lineage>
        <taxon>Bacteria</taxon>
        <taxon>Pseudomonadati</taxon>
        <taxon>Pseudomonadota</taxon>
        <taxon>Betaproteobacteria</taxon>
        <taxon>Burkholderiales</taxon>
        <taxon>Oxalobacteraceae</taxon>
        <taxon>Janthinobacterium</taxon>
    </lineage>
</organism>
<dbReference type="RefSeq" id="WP_307777963.1">
    <property type="nucleotide sequence ID" value="NZ_JAVFKP010000001.1"/>
</dbReference>
<dbReference type="Proteomes" id="UP001237592">
    <property type="component" value="Unassembled WGS sequence"/>
</dbReference>
<reference evidence="2 3" key="1">
    <citation type="submission" date="2023-08" db="EMBL/GenBank/DDBJ databases">
        <title>Draft genome sequence of Janthinobacterium lividum.</title>
        <authorList>
            <person name="Chun B.H."/>
            <person name="Lee Y."/>
        </authorList>
    </citation>
    <scope>NUCLEOTIDE SEQUENCE [LARGE SCALE GENOMIC DNA]</scope>
    <source>
        <strain evidence="2 3">AMJK</strain>
    </source>
</reference>
<sequence length="1140" mass="119463">MSFIKQALLVLLLCAMSAAHATSIGYATTSLGGTQWRYDYTVSNTTLAVSIEEFTLFFSVGQYANLHSVSTAPGWDVLLVQPDPAIPASGYLDALALAGGIAPGATATGFSVTFDYLGAGSPGAQPFSILDPVSFIELEAGATQPAAIALPSTYWLLLAGVLAMAGLRHRRLAGAALAPLLALSLCACGGSNDPTQPPAPKVMLAADAQTLPGPDTAAPLEASADAGQAAGPFTVTALRKVGEQRINRRIYEYTFRISIRNNGSEAASNVRAILASVPAGASIVDDSVLAGGMDAGATVTPDDTIILRIDRTRPFELGGLVWNITSGASVALDPVRPAQVVSLPLAELGFPAGADKVKASGAVTDVLLKDGSLRFSTPGDTGEDQHAQFFVTKGNIVTTLDLLIQSELPTALHVYVEPLENGSLPPAPPKLAIGGLGPNNTLQPGGLSFRLEGVAPMDLRNDSGGVLMAPSGATFALHSYWVFHPDTGSFSISATAMQQLLNTLPAGTLQLHLNFVTQDGEFAVSYALTVIKAATVLKGQMRTPAGGNASGLAGKKILLTGYNFHLRRVAVIDAAGAFSFDGVIPDTYQLTLNDLEHPNVVGISTAIFPTSTIVNVSIIYPYGAGPGLQAAMPWGASSAAVTQDGAAPPARQVAQALALPAADTPQDEDGTQSFTATAGPQNQTVVRPFSYTVPQGTQDVGVKITVRTAEYPTYTTQQSQYNDTWAYVVVGLPGVDLANMGAVNQSHFTQGTTVRTECVDVSQATRTGPLAITGAVSATNIGDSLLATLTTVELSLACKGLKITRARFFPINADLHPVLQPRNLAYSLPGPYVSVPQNTPNEHTISLDVRYSPERVNLTEVHIGMSADGANPAFSTVNLLNQANIRDKGKITFPRLRLPDFPGAKFDKKAVITVRLKGRIGNANAASDPAEGGQVALKGETAFIPLYLAHNEAALAKRRYGQRDDGGDSWATRLTIAWLAAKPYRFNDISGQHVTQEASGRSILSHDGHSDGQQIDMRYADGAGGYSDELGGLGDGAAILQLINDAEAEVAAGLPKKPKLARLGAWITANRAMLTLEAGAASTRVVYIGHRFIKLALIDGRFAAPPHARIPGVAVWAKPVKLSIDPSHLNHWHLSMTAHP</sequence>
<gene>
    <name evidence="2" type="ORF">RB624_00795</name>
</gene>
<protein>
    <submittedName>
        <fullName evidence="2">Uncharacterized protein</fullName>
    </submittedName>
</protein>
<dbReference type="EMBL" id="JAVFKP010000001">
    <property type="protein sequence ID" value="MDQ4624414.1"/>
    <property type="molecule type" value="Genomic_DNA"/>
</dbReference>
<feature type="signal peptide" evidence="1">
    <location>
        <begin position="1"/>
        <end position="21"/>
    </location>
</feature>
<keyword evidence="1" id="KW-0732">Signal</keyword>
<feature type="chain" id="PRO_5045684866" evidence="1">
    <location>
        <begin position="22"/>
        <end position="1140"/>
    </location>
</feature>
<accession>A0ABU0XN54</accession>
<keyword evidence="3" id="KW-1185">Reference proteome</keyword>
<evidence type="ECO:0000256" key="1">
    <source>
        <dbReference type="SAM" id="SignalP"/>
    </source>
</evidence>
<comment type="caution">
    <text evidence="2">The sequence shown here is derived from an EMBL/GenBank/DDBJ whole genome shotgun (WGS) entry which is preliminary data.</text>
</comment>
<evidence type="ECO:0000313" key="3">
    <source>
        <dbReference type="Proteomes" id="UP001237592"/>
    </source>
</evidence>
<evidence type="ECO:0000313" key="2">
    <source>
        <dbReference type="EMBL" id="MDQ4624414.1"/>
    </source>
</evidence>